<evidence type="ECO:0000256" key="8">
    <source>
        <dbReference type="SAM" id="Phobius"/>
    </source>
</evidence>
<dbReference type="InterPro" id="IPR050330">
    <property type="entry name" value="Bact_OuterMem_StrucFunc"/>
</dbReference>
<dbReference type="Gene3D" id="3.30.1330.60">
    <property type="entry name" value="OmpA-like domain"/>
    <property type="match status" value="1"/>
</dbReference>
<feature type="domain" description="OmpA-like" evidence="9">
    <location>
        <begin position="213"/>
        <end position="333"/>
    </location>
</feature>
<dbReference type="Proteomes" id="UP001165308">
    <property type="component" value="Unassembled WGS sequence"/>
</dbReference>
<reference evidence="10" key="1">
    <citation type="submission" date="2022-05" db="EMBL/GenBank/DDBJ databases">
        <title>Halomonas geminus sp. nov. and Halomonas llamarensis sp. nov. isolated from high-altitude salars of the Atacama Desert.</title>
        <authorList>
            <person name="Hintersatz C."/>
            <person name="Rojas L.A."/>
            <person name="Wei T.-S."/>
            <person name="Kutschke S."/>
            <person name="Lehmann F."/>
            <person name="Jain R."/>
            <person name="Pollmann K."/>
        </authorList>
    </citation>
    <scope>NUCLEOTIDE SEQUENCE</scope>
    <source>
        <strain evidence="10">ATCHA</strain>
    </source>
</reference>
<dbReference type="Pfam" id="PF00691">
    <property type="entry name" value="OmpA"/>
    <property type="match status" value="1"/>
</dbReference>
<protein>
    <submittedName>
        <fullName evidence="10">OmpA family protein</fullName>
    </submittedName>
</protein>
<dbReference type="InterPro" id="IPR006665">
    <property type="entry name" value="OmpA-like"/>
</dbReference>
<organism evidence="10 11">
    <name type="scientific">Halomonas llamarensis</name>
    <dbReference type="NCBI Taxonomy" id="2945104"/>
    <lineage>
        <taxon>Bacteria</taxon>
        <taxon>Pseudomonadati</taxon>
        <taxon>Pseudomonadota</taxon>
        <taxon>Gammaproteobacteria</taxon>
        <taxon>Oceanospirillales</taxon>
        <taxon>Halomonadaceae</taxon>
        <taxon>Halomonas</taxon>
    </lineage>
</organism>
<dbReference type="InterPro" id="IPR036737">
    <property type="entry name" value="OmpA-like_sf"/>
</dbReference>
<keyword evidence="11" id="KW-1185">Reference proteome</keyword>
<feature type="transmembrane region" description="Helical" evidence="8">
    <location>
        <begin position="28"/>
        <end position="52"/>
    </location>
</feature>
<evidence type="ECO:0000313" key="11">
    <source>
        <dbReference type="Proteomes" id="UP001165308"/>
    </source>
</evidence>
<keyword evidence="4 8" id="KW-0812">Transmembrane</keyword>
<evidence type="ECO:0000256" key="5">
    <source>
        <dbReference type="ARBA" id="ARBA00022989"/>
    </source>
</evidence>
<keyword evidence="3" id="KW-1003">Cell membrane</keyword>
<evidence type="ECO:0000256" key="2">
    <source>
        <dbReference type="ARBA" id="ARBA00008914"/>
    </source>
</evidence>
<dbReference type="InterPro" id="IPR025713">
    <property type="entry name" value="MotB-like_N_dom"/>
</dbReference>
<sequence>MLEDHRSGPRHNSLLKVHHDDDSDSAWMVSYIDVMTLLVALFVIIIVAAEAANPGWLAGSRMSAAEKIGDIRPIPRLEVPLPEPLANLRKVQQLPPPTPGELSPRALSAALGVAGLPPRVPAPPLLLAKLEREAEPERLPAPELPRLMMPSGLDLTQPLAEFMVVLTDRPPSNVVEVDDDAVASALALNQSLAQRVGDSLYLPDLEGVEVSRVSEGINLRVQDQLLFPSSTADLTGNGQALVASLMETIQRYDGKVSVEGHSDSRSINTEEFPSNWALSSARAIAIVESLEAAGVATDRLRAVGLAATEPLADNDTAEGRARNRRVEVVIHIE</sequence>
<keyword evidence="6 7" id="KW-0472">Membrane</keyword>
<evidence type="ECO:0000313" key="10">
    <source>
        <dbReference type="EMBL" id="MCL7931231.1"/>
    </source>
</evidence>
<evidence type="ECO:0000259" key="9">
    <source>
        <dbReference type="PROSITE" id="PS51123"/>
    </source>
</evidence>
<gene>
    <name evidence="10" type="ORF">M8006_14815</name>
</gene>
<proteinExistence type="inferred from homology"/>
<dbReference type="PROSITE" id="PS51123">
    <property type="entry name" value="OMPA_2"/>
    <property type="match status" value="1"/>
</dbReference>
<dbReference type="PANTHER" id="PTHR30329:SF21">
    <property type="entry name" value="LIPOPROTEIN YIAD-RELATED"/>
    <property type="match status" value="1"/>
</dbReference>
<dbReference type="CDD" id="cd07185">
    <property type="entry name" value="OmpA_C-like"/>
    <property type="match status" value="1"/>
</dbReference>
<keyword evidence="5 8" id="KW-1133">Transmembrane helix</keyword>
<evidence type="ECO:0000256" key="7">
    <source>
        <dbReference type="PROSITE-ProRule" id="PRU00473"/>
    </source>
</evidence>
<evidence type="ECO:0000256" key="1">
    <source>
        <dbReference type="ARBA" id="ARBA00004162"/>
    </source>
</evidence>
<evidence type="ECO:0000256" key="3">
    <source>
        <dbReference type="ARBA" id="ARBA00022475"/>
    </source>
</evidence>
<accession>A0ABT0SU21</accession>
<comment type="similarity">
    <text evidence="2">Belongs to the MotB family.</text>
</comment>
<comment type="subcellular location">
    <subcellularLocation>
        <location evidence="1">Cell membrane</location>
        <topology evidence="1">Single-pass membrane protein</topology>
    </subcellularLocation>
</comment>
<dbReference type="RefSeq" id="WP_250083517.1">
    <property type="nucleotide sequence ID" value="NZ_JAMJPJ010000033.1"/>
</dbReference>
<dbReference type="PANTHER" id="PTHR30329">
    <property type="entry name" value="STATOR ELEMENT OF FLAGELLAR MOTOR COMPLEX"/>
    <property type="match status" value="1"/>
</dbReference>
<dbReference type="SUPFAM" id="SSF103088">
    <property type="entry name" value="OmpA-like"/>
    <property type="match status" value="1"/>
</dbReference>
<comment type="caution">
    <text evidence="10">The sequence shown here is derived from an EMBL/GenBank/DDBJ whole genome shotgun (WGS) entry which is preliminary data.</text>
</comment>
<evidence type="ECO:0000256" key="4">
    <source>
        <dbReference type="ARBA" id="ARBA00022692"/>
    </source>
</evidence>
<dbReference type="Pfam" id="PF13677">
    <property type="entry name" value="MotB_plug"/>
    <property type="match status" value="1"/>
</dbReference>
<name>A0ABT0SU21_9GAMM</name>
<dbReference type="EMBL" id="JAMJPJ010000033">
    <property type="protein sequence ID" value="MCL7931231.1"/>
    <property type="molecule type" value="Genomic_DNA"/>
</dbReference>
<evidence type="ECO:0000256" key="6">
    <source>
        <dbReference type="ARBA" id="ARBA00023136"/>
    </source>
</evidence>